<evidence type="ECO:0000259" key="1">
    <source>
        <dbReference type="PROSITE" id="PS51184"/>
    </source>
</evidence>
<name>A0AAD7QQN0_9ASCO</name>
<accession>A0AAD7QQN0</accession>
<dbReference type="AlphaFoldDB" id="A0AAD7QQN0"/>
<keyword evidence="3" id="KW-1185">Reference proteome</keyword>
<evidence type="ECO:0000313" key="3">
    <source>
        <dbReference type="Proteomes" id="UP001217417"/>
    </source>
</evidence>
<evidence type="ECO:0000313" key="2">
    <source>
        <dbReference type="EMBL" id="KAJ8099216.1"/>
    </source>
</evidence>
<feature type="domain" description="JmjC" evidence="1">
    <location>
        <begin position="313"/>
        <end position="537"/>
    </location>
</feature>
<dbReference type="InterPro" id="IPR003347">
    <property type="entry name" value="JmjC_dom"/>
</dbReference>
<reference evidence="2" key="1">
    <citation type="submission" date="2023-03" db="EMBL/GenBank/DDBJ databases">
        <title>Near-Complete genome sequence of Lipomyces tetrasporous NRRL Y-64009, an oleaginous yeast capable of growing on lignocellulosic hydrolysates.</title>
        <authorList>
            <consortium name="Lawrence Berkeley National Laboratory"/>
            <person name="Jagtap S.S."/>
            <person name="Liu J.-J."/>
            <person name="Walukiewicz H.E."/>
            <person name="Pangilinan J."/>
            <person name="Lipzen A."/>
            <person name="Ahrendt S."/>
            <person name="Koriabine M."/>
            <person name="Cobaugh K."/>
            <person name="Salamov A."/>
            <person name="Yoshinaga Y."/>
            <person name="Ng V."/>
            <person name="Daum C."/>
            <person name="Grigoriev I.V."/>
            <person name="Slininger P.J."/>
            <person name="Dien B.S."/>
            <person name="Jin Y.-S."/>
            <person name="Rao C.V."/>
        </authorList>
    </citation>
    <scope>NUCLEOTIDE SEQUENCE</scope>
    <source>
        <strain evidence="2">NRRL Y-64009</strain>
    </source>
</reference>
<dbReference type="Proteomes" id="UP001217417">
    <property type="component" value="Unassembled WGS sequence"/>
</dbReference>
<gene>
    <name evidence="2" type="ORF">POJ06DRAFT_198687</name>
</gene>
<dbReference type="GeneID" id="80880288"/>
<dbReference type="PANTHER" id="PTHR12461:SF101">
    <property type="entry name" value="TRNA WYBUTOSINE-SYNTHESIZING PROTEIN 4"/>
    <property type="match status" value="1"/>
</dbReference>
<protein>
    <recommendedName>
        <fullName evidence="1">JmjC domain-containing protein</fullName>
    </recommendedName>
</protein>
<organism evidence="2 3">
    <name type="scientific">Lipomyces tetrasporus</name>
    <dbReference type="NCBI Taxonomy" id="54092"/>
    <lineage>
        <taxon>Eukaryota</taxon>
        <taxon>Fungi</taxon>
        <taxon>Dikarya</taxon>
        <taxon>Ascomycota</taxon>
        <taxon>Saccharomycotina</taxon>
        <taxon>Lipomycetes</taxon>
        <taxon>Lipomycetales</taxon>
        <taxon>Lipomycetaceae</taxon>
        <taxon>Lipomyces</taxon>
    </lineage>
</organism>
<dbReference type="EMBL" id="JARPMG010000007">
    <property type="protein sequence ID" value="KAJ8099216.1"/>
    <property type="molecule type" value="Genomic_DNA"/>
</dbReference>
<dbReference type="PANTHER" id="PTHR12461">
    <property type="entry name" value="HYPOXIA-INDUCIBLE FACTOR 1 ALPHA INHIBITOR-RELATED"/>
    <property type="match status" value="1"/>
</dbReference>
<comment type="caution">
    <text evidence="2">The sequence shown here is derived from an EMBL/GenBank/DDBJ whole genome shotgun (WGS) entry which is preliminary data.</text>
</comment>
<dbReference type="Pfam" id="PF13621">
    <property type="entry name" value="Cupin_8"/>
    <property type="match status" value="1"/>
</dbReference>
<dbReference type="SMART" id="SM00558">
    <property type="entry name" value="JmjC"/>
    <property type="match status" value="1"/>
</dbReference>
<proteinExistence type="predicted"/>
<dbReference type="SUPFAM" id="SSF51197">
    <property type="entry name" value="Clavaminate synthase-like"/>
    <property type="match status" value="1"/>
</dbReference>
<dbReference type="Gene3D" id="2.60.120.650">
    <property type="entry name" value="Cupin"/>
    <property type="match status" value="1"/>
</dbReference>
<dbReference type="InterPro" id="IPR041667">
    <property type="entry name" value="Cupin_8"/>
</dbReference>
<dbReference type="PROSITE" id="PS51184">
    <property type="entry name" value="JMJC"/>
    <property type="match status" value="1"/>
</dbReference>
<dbReference type="RefSeq" id="XP_056042666.1">
    <property type="nucleotide sequence ID" value="XM_056185122.1"/>
</dbReference>
<sequence length="537" mass="60035">MSGSSTPSHNSVTDLRSFPEKIREEIRRWGPKHLSALPKSISSLHAEAARSPPSIVSSPTSQTDQDKVIISRIRTAIIALRGLCQTKINAYPFSSVPLPFLHLHTHSWILSALLRICTSTHDDTNVKDSCRWSDYMVTIPLDAIIFDIDTAFIIGGSSVPLRLRRLVNEFLEALYTAEEESDVDSSDDNSTHQLLVSSIKRFSCFCPPQYKQLIDSTYCPSLHATIPTLASPTITSFDAYMDQSSPRHTSLQPLHLTGLAADWPAFKKWNSPSYLLSVTNNGRRVVPVEIGTSYVSDCWTQGFRKFGLLLLDWLQHESKPDSSSPTVYLAQHDLLLQVDPLRADVLIPDLIHSATFARRDTSSAPKMTLLNAWVGPAGTISPLHTDPHDNILVQVVGYKYVRLYPAATSKAKMYPRGIENEIGIDVDMGNTSEVELERGCFGAIFGDADVLRLATSVSDIKGKHNENEENEIDGDKLSLLRERMLDKKKYRDQYEEFGWDGGFVDCILEPGDGVFIPTGWWHYVKSLSPSFSVSFWF</sequence>